<keyword evidence="3" id="KW-1185">Reference proteome</keyword>
<dbReference type="Proteomes" id="UP000610760">
    <property type="component" value="Unassembled WGS sequence"/>
</dbReference>
<name>A0A926E269_9FIRM</name>
<sequence>MINIIEIQDREGGIYHPVTDAKAVKLQNGDNLQQKAESLDTQVAGKVDKVAGKGLSSNDYTTADKNKLSGAASLDSPVFTGTPQAPTPDMSDSSAQIATTAFVKAQNYAASSHTHTAAEVGAVDQKNVLSNADIEKIINS</sequence>
<feature type="region of interest" description="Disordered" evidence="1">
    <location>
        <begin position="71"/>
        <end position="93"/>
    </location>
</feature>
<accession>A0A926E269</accession>
<comment type="caution">
    <text evidence="2">The sequence shown here is derived from an EMBL/GenBank/DDBJ whole genome shotgun (WGS) entry which is preliminary data.</text>
</comment>
<evidence type="ECO:0000313" key="2">
    <source>
        <dbReference type="EMBL" id="MBC8558714.1"/>
    </source>
</evidence>
<feature type="compositionally biased region" description="Polar residues" evidence="1">
    <location>
        <begin position="79"/>
        <end position="93"/>
    </location>
</feature>
<dbReference type="RefSeq" id="WP_249293599.1">
    <property type="nucleotide sequence ID" value="NZ_JACRSV010000001.1"/>
</dbReference>
<evidence type="ECO:0000313" key="3">
    <source>
        <dbReference type="Proteomes" id="UP000610760"/>
    </source>
</evidence>
<evidence type="ECO:0000256" key="1">
    <source>
        <dbReference type="SAM" id="MobiDB-lite"/>
    </source>
</evidence>
<proteinExistence type="predicted"/>
<dbReference type="AlphaFoldDB" id="A0A926E269"/>
<dbReference type="EMBL" id="JACRSV010000001">
    <property type="protein sequence ID" value="MBC8558714.1"/>
    <property type="molecule type" value="Genomic_DNA"/>
</dbReference>
<gene>
    <name evidence="2" type="ORF">H8710_01390</name>
</gene>
<organism evidence="2 3">
    <name type="scientific">Fumia xinanensis</name>
    <dbReference type="NCBI Taxonomy" id="2763659"/>
    <lineage>
        <taxon>Bacteria</taxon>
        <taxon>Bacillati</taxon>
        <taxon>Bacillota</taxon>
        <taxon>Clostridia</taxon>
        <taxon>Eubacteriales</taxon>
        <taxon>Oscillospiraceae</taxon>
        <taxon>Fumia</taxon>
    </lineage>
</organism>
<reference evidence="2" key="1">
    <citation type="submission" date="2020-08" db="EMBL/GenBank/DDBJ databases">
        <title>Genome public.</title>
        <authorList>
            <person name="Liu C."/>
            <person name="Sun Q."/>
        </authorList>
    </citation>
    <scope>NUCLEOTIDE SEQUENCE</scope>
    <source>
        <strain evidence="2">NSJ-33</strain>
    </source>
</reference>
<protein>
    <submittedName>
        <fullName evidence="2">Uncharacterized protein</fullName>
    </submittedName>
</protein>